<keyword evidence="3" id="KW-1185">Reference proteome</keyword>
<dbReference type="InterPro" id="IPR012340">
    <property type="entry name" value="NA-bd_OB-fold"/>
</dbReference>
<name>A0AAD1U709_EUPCR</name>
<dbReference type="Gene3D" id="2.40.50.140">
    <property type="entry name" value="Nucleic acid-binding proteins"/>
    <property type="match status" value="1"/>
</dbReference>
<evidence type="ECO:0000313" key="2">
    <source>
        <dbReference type="EMBL" id="CAI2361747.1"/>
    </source>
</evidence>
<evidence type="ECO:0000313" key="3">
    <source>
        <dbReference type="Proteomes" id="UP001295684"/>
    </source>
</evidence>
<dbReference type="SUPFAM" id="SSF50249">
    <property type="entry name" value="Nucleic acid-binding proteins"/>
    <property type="match status" value="1"/>
</dbReference>
<comment type="caution">
    <text evidence="2">The sequence shown here is derived from an EMBL/GenBank/DDBJ whole genome shotgun (WGS) entry which is preliminary data.</text>
</comment>
<reference evidence="2" key="1">
    <citation type="submission" date="2023-07" db="EMBL/GenBank/DDBJ databases">
        <authorList>
            <consortium name="AG Swart"/>
            <person name="Singh M."/>
            <person name="Singh A."/>
            <person name="Seah K."/>
            <person name="Emmerich C."/>
        </authorList>
    </citation>
    <scope>NUCLEOTIDE SEQUENCE</scope>
    <source>
        <strain evidence="2">DP1</strain>
    </source>
</reference>
<evidence type="ECO:0000256" key="1">
    <source>
        <dbReference type="SAM" id="MobiDB-lite"/>
    </source>
</evidence>
<sequence>MNKLSDVITQIKKGDMKELAGRDIQLQVIEVYGMSKIHSQTASECLNLTLWDGVDQIQGKIITDILNNMTQTIELYSIIKFNSCCFLQDKYTGDKILMVGSDIEILNNYTHRIEPEEENKSQSSRKKSEISMRKSEDSLKQYSSVKVSQDIGDFLVDSTPLKENQLENEFSDYEGDESDQDQYLPISKISVCHNYQQTDWKIKARVADIFPIKQFMNKYPHKSSRSTFRVLNIVLSDFYTGDEIEGTFYNELIEQFFNIEDGEILPPVNPDQLQANCVYIISGCKVLDSKNTSTVQHLRKLNFKSDSVVKRWYPKSNTRKRRLSTTEFTYHDQLLTKINSSINIYGIISTITSTFQKSSSKSFSSILTLYLLTFKTSERTDYEQIVIKILDQKASELRLKEGEVIAVFNCRVLMASTPYLEVLSVKDVTRGEDAGCVEDLERLNELYAQYVGECGGDGIGSPGIGVSVGGVTKENSMVRCKVDIPSENCSQDHLLFTQKCKSCNIYQDIQEGSLIHRDEFCQHCKTEREFSLEYKIQCSIILETGATYRCVMKNLCAHEILPKPALKLFNMNEDTRREILDACTKCYCEIDEFCNPKCKHNSFCDVILENSWSIKQEVPCISYNEEGEDEIEQDKACYEIYQIIFST</sequence>
<dbReference type="EMBL" id="CAMPGE010002929">
    <property type="protein sequence ID" value="CAI2361747.1"/>
    <property type="molecule type" value="Genomic_DNA"/>
</dbReference>
<proteinExistence type="predicted"/>
<dbReference type="AlphaFoldDB" id="A0AAD1U709"/>
<accession>A0AAD1U709</accession>
<feature type="region of interest" description="Disordered" evidence="1">
    <location>
        <begin position="114"/>
        <end position="135"/>
    </location>
</feature>
<protein>
    <submittedName>
        <fullName evidence="2">Uncharacterized protein</fullName>
    </submittedName>
</protein>
<dbReference type="Proteomes" id="UP001295684">
    <property type="component" value="Unassembled WGS sequence"/>
</dbReference>
<gene>
    <name evidence="2" type="ORF">ECRASSUSDP1_LOCUS3060</name>
</gene>
<organism evidence="2 3">
    <name type="scientific">Euplotes crassus</name>
    <dbReference type="NCBI Taxonomy" id="5936"/>
    <lineage>
        <taxon>Eukaryota</taxon>
        <taxon>Sar</taxon>
        <taxon>Alveolata</taxon>
        <taxon>Ciliophora</taxon>
        <taxon>Intramacronucleata</taxon>
        <taxon>Spirotrichea</taxon>
        <taxon>Hypotrichia</taxon>
        <taxon>Euplotida</taxon>
        <taxon>Euplotidae</taxon>
        <taxon>Moneuplotes</taxon>
    </lineage>
</organism>